<evidence type="ECO:0000256" key="2">
    <source>
        <dbReference type="ARBA" id="ARBA00022723"/>
    </source>
</evidence>
<dbReference type="SUPFAM" id="SSF102114">
    <property type="entry name" value="Radical SAM enzymes"/>
    <property type="match status" value="1"/>
</dbReference>
<evidence type="ECO:0000256" key="1">
    <source>
        <dbReference type="ARBA" id="ARBA00022691"/>
    </source>
</evidence>
<dbReference type="InterPro" id="IPR013785">
    <property type="entry name" value="Aldolase_TIM"/>
</dbReference>
<sequence length="438" mass="48816">MTTNGAGMGNEAVERALAEYAAVGERYVRELERKGLVFAEANAGASRCAELRAELAARGVQVRNAGASLSVGHLSPACVECTGNRGSETFSTTFKCHRDCYFCFNHNQPDYEKFFREGCPWEETLARSAAENESLACVGLTGGEPLLDLENALRLLKRTDEVWPDAHTRLYTSGDLLTEESATLLQAAGLDEIRFSVKDDDAPDQQDRVIAALRLAKRFIPSVMVEMPVIPGAKEHMQDLFRRFQEVGIDGINLLEFCFPFCNWDEFARRGFVLKNPPFEVMYDYGYSGGLAVDGSEELILELMQWALDEGLTFGMHYCSLENKHRSEIRQKNEPAAHAHPCLTFDESDFFLKTAKVFGPDIPVARPVLEAAGCTDFMEDTDEDSLAFPLRFLDVLRDLTRPDDTPLTPMTCFFVHEHDEGGSYLIDVALRPAPEHAG</sequence>
<dbReference type="Pfam" id="PF04055">
    <property type="entry name" value="Radical_SAM"/>
    <property type="match status" value="1"/>
</dbReference>
<reference evidence="6 7" key="1">
    <citation type="submission" date="2023-05" db="EMBL/GenBank/DDBJ databases">
        <title>Gordonibacter KGMB12511T sp. nov., isolated from faeces of healthy Korean.</title>
        <authorList>
            <person name="Kim H.S."/>
            <person name="Kim J.-S."/>
            <person name="Suh M.K."/>
            <person name="Eom M.K."/>
            <person name="Do H.E."/>
            <person name="Lee J.-S."/>
        </authorList>
    </citation>
    <scope>NUCLEOTIDE SEQUENCE [LARGE SCALE GENOMIC DNA]</scope>
    <source>
        <strain evidence="6 7">KGMB12511</strain>
    </source>
</reference>
<keyword evidence="2" id="KW-0479">Metal-binding</keyword>
<accession>A0ABT7DM53</accession>
<protein>
    <submittedName>
        <fullName evidence="6">Radical SAM protein</fullName>
    </submittedName>
</protein>
<dbReference type="RefSeq" id="WP_283831930.1">
    <property type="nucleotide sequence ID" value="NZ_JASJEU010000013.1"/>
</dbReference>
<dbReference type="PROSITE" id="PS51918">
    <property type="entry name" value="RADICAL_SAM"/>
    <property type="match status" value="1"/>
</dbReference>
<keyword evidence="1" id="KW-0949">S-adenosyl-L-methionine</keyword>
<gene>
    <name evidence="6" type="ORF">QNJ86_07230</name>
</gene>
<keyword evidence="3" id="KW-0408">Iron</keyword>
<dbReference type="Gene3D" id="3.20.20.70">
    <property type="entry name" value="Aldolase class I"/>
    <property type="match status" value="1"/>
</dbReference>
<dbReference type="SFLD" id="SFLDS00029">
    <property type="entry name" value="Radical_SAM"/>
    <property type="match status" value="1"/>
</dbReference>
<keyword evidence="7" id="KW-1185">Reference proteome</keyword>
<feature type="domain" description="Radical SAM core" evidence="5">
    <location>
        <begin position="82"/>
        <end position="288"/>
    </location>
</feature>
<dbReference type="CDD" id="cd01335">
    <property type="entry name" value="Radical_SAM"/>
    <property type="match status" value="1"/>
</dbReference>
<dbReference type="PANTHER" id="PTHR43288:SF1">
    <property type="entry name" value="GLYCYL-RADICAL ENZYME ACTIVATING ENZYME MJ0021-RELATED"/>
    <property type="match status" value="1"/>
</dbReference>
<proteinExistence type="predicted"/>
<name>A0ABT7DM53_9ACTN</name>
<evidence type="ECO:0000313" key="7">
    <source>
        <dbReference type="Proteomes" id="UP001232750"/>
    </source>
</evidence>
<organism evidence="6 7">
    <name type="scientific">Gordonibacter faecis</name>
    <dbReference type="NCBI Taxonomy" id="3047475"/>
    <lineage>
        <taxon>Bacteria</taxon>
        <taxon>Bacillati</taxon>
        <taxon>Actinomycetota</taxon>
        <taxon>Coriobacteriia</taxon>
        <taxon>Eggerthellales</taxon>
        <taxon>Eggerthellaceae</taxon>
        <taxon>Gordonibacter</taxon>
    </lineage>
</organism>
<evidence type="ECO:0000313" key="6">
    <source>
        <dbReference type="EMBL" id="MDJ1650588.1"/>
    </source>
</evidence>
<dbReference type="Proteomes" id="UP001232750">
    <property type="component" value="Unassembled WGS sequence"/>
</dbReference>
<dbReference type="PANTHER" id="PTHR43288">
    <property type="entry name" value="BIOTIN SYNTHASE-RELATED PROTEIN, RADICAL SAM SUPERFAMILY"/>
    <property type="match status" value="1"/>
</dbReference>
<dbReference type="InterPro" id="IPR058240">
    <property type="entry name" value="rSAM_sf"/>
</dbReference>
<evidence type="ECO:0000259" key="5">
    <source>
        <dbReference type="PROSITE" id="PS51918"/>
    </source>
</evidence>
<evidence type="ECO:0000256" key="3">
    <source>
        <dbReference type="ARBA" id="ARBA00023004"/>
    </source>
</evidence>
<dbReference type="EMBL" id="JASJEU010000013">
    <property type="protein sequence ID" value="MDJ1650588.1"/>
    <property type="molecule type" value="Genomic_DNA"/>
</dbReference>
<keyword evidence="4" id="KW-0411">Iron-sulfur</keyword>
<evidence type="ECO:0000256" key="4">
    <source>
        <dbReference type="ARBA" id="ARBA00023014"/>
    </source>
</evidence>
<dbReference type="InterPro" id="IPR007197">
    <property type="entry name" value="rSAM"/>
</dbReference>
<comment type="caution">
    <text evidence="6">The sequence shown here is derived from an EMBL/GenBank/DDBJ whole genome shotgun (WGS) entry which is preliminary data.</text>
</comment>